<dbReference type="InterPro" id="IPR051678">
    <property type="entry name" value="AGP_Transferase"/>
</dbReference>
<dbReference type="PANTHER" id="PTHR21310:SF55">
    <property type="entry name" value="AMINOGLYCOSIDE PHOSPHOTRANSFERASE DOMAIN-CONTAINING PROTEIN"/>
    <property type="match status" value="1"/>
</dbReference>
<dbReference type="Pfam" id="PF01636">
    <property type="entry name" value="APH"/>
    <property type="match status" value="1"/>
</dbReference>
<dbReference type="InterPro" id="IPR002575">
    <property type="entry name" value="Aminoglycoside_PTrfase"/>
</dbReference>
<dbReference type="Proteomes" id="UP001212997">
    <property type="component" value="Unassembled WGS sequence"/>
</dbReference>
<dbReference type="SUPFAM" id="SSF56112">
    <property type="entry name" value="Protein kinase-like (PK-like)"/>
    <property type="match status" value="1"/>
</dbReference>
<reference evidence="2" key="1">
    <citation type="submission" date="2022-07" db="EMBL/GenBank/DDBJ databases">
        <title>Genome Sequence of Physisporinus lineatus.</title>
        <authorList>
            <person name="Buettner E."/>
        </authorList>
    </citation>
    <scope>NUCLEOTIDE SEQUENCE</scope>
    <source>
        <strain evidence="2">VT162</strain>
    </source>
</reference>
<name>A0AAD5Y9U6_9APHY</name>
<dbReference type="Gene3D" id="3.90.1200.10">
    <property type="match status" value="1"/>
</dbReference>
<sequence>MPRDLLFPPPEDLPKGFPLPCPPIQKRTSPLRQKFWFYVHEYVLVPFAIRYARFYGLSLTEGVYPLPFGLVIKSLPNVRESEAIAMNLACAMGIPAPKALTFGDHDPGTTRDKVKYHSSILMTRLPGIDLDKVSDDQIDLDVIREDLVKILTRMRSFGSPFGSTICGVDGGPVFGPLIPFSPLPASENDATFRERIKNVTHPREYGAVVEEFFSLPSVAPVFTHGDLNRHNIMVTPDGHVSGIFDWEAAGWLPEYWEVSVTAQLPTRKWGRFMREEVTRGVYDGHCKGHSALLPFVSDSFRW</sequence>
<keyword evidence="3" id="KW-1185">Reference proteome</keyword>
<dbReference type="EMBL" id="JANAWD010000637">
    <property type="protein sequence ID" value="KAJ3477051.1"/>
    <property type="molecule type" value="Genomic_DNA"/>
</dbReference>
<organism evidence="2 3">
    <name type="scientific">Meripilus lineatus</name>
    <dbReference type="NCBI Taxonomy" id="2056292"/>
    <lineage>
        <taxon>Eukaryota</taxon>
        <taxon>Fungi</taxon>
        <taxon>Dikarya</taxon>
        <taxon>Basidiomycota</taxon>
        <taxon>Agaricomycotina</taxon>
        <taxon>Agaricomycetes</taxon>
        <taxon>Polyporales</taxon>
        <taxon>Meripilaceae</taxon>
        <taxon>Meripilus</taxon>
    </lineage>
</organism>
<evidence type="ECO:0000313" key="2">
    <source>
        <dbReference type="EMBL" id="KAJ3477051.1"/>
    </source>
</evidence>
<comment type="caution">
    <text evidence="2">The sequence shown here is derived from an EMBL/GenBank/DDBJ whole genome shotgun (WGS) entry which is preliminary data.</text>
</comment>
<accession>A0AAD5Y9U6</accession>
<protein>
    <recommendedName>
        <fullName evidence="1">Aminoglycoside phosphotransferase domain-containing protein</fullName>
    </recommendedName>
</protein>
<proteinExistence type="predicted"/>
<dbReference type="InterPro" id="IPR011009">
    <property type="entry name" value="Kinase-like_dom_sf"/>
</dbReference>
<evidence type="ECO:0000313" key="3">
    <source>
        <dbReference type="Proteomes" id="UP001212997"/>
    </source>
</evidence>
<gene>
    <name evidence="2" type="ORF">NLI96_g10730</name>
</gene>
<evidence type="ECO:0000259" key="1">
    <source>
        <dbReference type="Pfam" id="PF01636"/>
    </source>
</evidence>
<dbReference type="AlphaFoldDB" id="A0AAD5Y9U6"/>
<feature type="domain" description="Aminoglycoside phosphotransferase" evidence="1">
    <location>
        <begin position="80"/>
        <end position="272"/>
    </location>
</feature>
<dbReference type="PANTHER" id="PTHR21310">
    <property type="entry name" value="AMINOGLYCOSIDE PHOSPHOTRANSFERASE-RELATED-RELATED"/>
    <property type="match status" value="1"/>
</dbReference>